<reference evidence="1 2" key="1">
    <citation type="journal article" date="2015" name="Nature">
        <title>rRNA introns, odd ribosomes, and small enigmatic genomes across a large radiation of phyla.</title>
        <authorList>
            <person name="Brown C.T."/>
            <person name="Hug L.A."/>
            <person name="Thomas B.C."/>
            <person name="Sharon I."/>
            <person name="Castelle C.J."/>
            <person name="Singh A."/>
            <person name="Wilkins M.J."/>
            <person name="Williams K.H."/>
            <person name="Banfield J.F."/>
        </authorList>
    </citation>
    <scope>NUCLEOTIDE SEQUENCE [LARGE SCALE GENOMIC DNA]</scope>
</reference>
<gene>
    <name evidence="1" type="ORF">US29_C0030G0008</name>
</gene>
<dbReference type="PANTHER" id="PTHR42999:SF1">
    <property type="entry name" value="PENTAPEPTIDE REPEAT-CONTAINING PROTEIN"/>
    <property type="match status" value="1"/>
</dbReference>
<evidence type="ECO:0000313" key="2">
    <source>
        <dbReference type="Proteomes" id="UP000033886"/>
    </source>
</evidence>
<proteinExistence type="predicted"/>
<accession>A0A0G0IJG4</accession>
<dbReference type="Proteomes" id="UP000033886">
    <property type="component" value="Unassembled WGS sequence"/>
</dbReference>
<comment type="caution">
    <text evidence="1">The sequence shown here is derived from an EMBL/GenBank/DDBJ whole genome shotgun (WGS) entry which is preliminary data.</text>
</comment>
<dbReference type="InterPro" id="IPR001646">
    <property type="entry name" value="5peptide_repeat"/>
</dbReference>
<name>A0A0G0IJG4_9BACT</name>
<organism evidence="1 2">
    <name type="scientific">candidate division WS6 bacterium GW2011_GWF1_36_8</name>
    <dbReference type="NCBI Taxonomy" id="1619098"/>
    <lineage>
        <taxon>Bacteria</taxon>
        <taxon>Candidatus Dojkabacteria</taxon>
    </lineage>
</organism>
<dbReference type="PANTHER" id="PTHR42999">
    <property type="entry name" value="ANTIBIOTIC RESISTANCE PROTEIN MCBG"/>
    <property type="match status" value="1"/>
</dbReference>
<dbReference type="AlphaFoldDB" id="A0A0G0IJG4"/>
<evidence type="ECO:0000313" key="1">
    <source>
        <dbReference type="EMBL" id="KKQ16156.1"/>
    </source>
</evidence>
<dbReference type="Gene3D" id="2.160.20.80">
    <property type="entry name" value="E3 ubiquitin-protein ligase SopA"/>
    <property type="match status" value="1"/>
</dbReference>
<dbReference type="SUPFAM" id="SSF141571">
    <property type="entry name" value="Pentapeptide repeat-like"/>
    <property type="match status" value="1"/>
</dbReference>
<dbReference type="EMBL" id="LBSK01000030">
    <property type="protein sequence ID" value="KKQ16156.1"/>
    <property type="molecule type" value="Genomic_DNA"/>
</dbReference>
<dbReference type="InterPro" id="IPR052949">
    <property type="entry name" value="PA_immunity-related"/>
</dbReference>
<dbReference type="Pfam" id="PF13599">
    <property type="entry name" value="Pentapeptide_4"/>
    <property type="match status" value="2"/>
</dbReference>
<protein>
    <submittedName>
        <fullName evidence="1">Pentapeptide repeat-containing protein</fullName>
    </submittedName>
</protein>
<sequence length="185" mass="21701">MSEYPKQTFAGHIDLKDNEYEECIFEKCNINEEDIKNCVFTNCTFNNCEISNVKIINSKITDSTFNKCKLIGIEWSKFECRFGFANKFNQCYMPYSVFVEIDIVKSNFIECNLTESYFEYVKAKGVSFSKSELKGVQFLKCNLSDCDFVEAKNYFFDIRENNCKNAKFTKEEVVYLLKTFGIKME</sequence>